<feature type="compositionally biased region" description="Basic and acidic residues" evidence="1">
    <location>
        <begin position="361"/>
        <end position="383"/>
    </location>
</feature>
<keyword evidence="3" id="KW-1185">Reference proteome</keyword>
<dbReference type="InterPro" id="IPR036705">
    <property type="entry name" value="Ribosyl_crysJ1_sf"/>
</dbReference>
<evidence type="ECO:0000313" key="2">
    <source>
        <dbReference type="EMBL" id="MFI7439672.1"/>
    </source>
</evidence>
<sequence length="383" mass="38497">MTHRDRARGCLLGLAAGDALGAPAENLTPAEIRRRWGRLTEIERGGTDDTEYAIFAASLLARHGHALTPADVAASYRAEVIPRVAGPMKGAGFSELGTVEALRRGLEPPLTGRVHQHGWSDGLAMRAAPYGVFCPGDPAEAARLAEQDGLVSHSGEGVLGGRAVAGAVAAAMAGLPPDEVVRAALSVVPADSWTSRALVRARAAVESATNATTGPATTAAPQTGAEPGTGAVTEAGAQGDASGEAALVAALHEAVVVPHYPWTDLAPEAVALALAAYLAGGGEVEASVTFAVSLGRDADTIGAIAGAVAGAGQGESGVPARWAARIGPVAGACLPVVAGRHVLDVADELSALVQRSAQRGDPAREDPATEPSRDRADGPPEGL</sequence>
<dbReference type="Pfam" id="PF03747">
    <property type="entry name" value="ADP_ribosyl_GH"/>
    <property type="match status" value="1"/>
</dbReference>
<dbReference type="Gene3D" id="1.10.4080.10">
    <property type="entry name" value="ADP-ribosylation/Crystallin J1"/>
    <property type="match status" value="1"/>
</dbReference>
<name>A0ABW8A0M4_9ACTN</name>
<proteinExistence type="predicted"/>
<dbReference type="InterPro" id="IPR005502">
    <property type="entry name" value="Ribosyl_crysJ1"/>
</dbReference>
<feature type="compositionally biased region" description="Low complexity" evidence="1">
    <location>
        <begin position="208"/>
        <end position="231"/>
    </location>
</feature>
<evidence type="ECO:0000313" key="3">
    <source>
        <dbReference type="Proteomes" id="UP001612928"/>
    </source>
</evidence>
<reference evidence="2 3" key="1">
    <citation type="submission" date="2024-10" db="EMBL/GenBank/DDBJ databases">
        <title>The Natural Products Discovery Center: Release of the First 8490 Sequenced Strains for Exploring Actinobacteria Biosynthetic Diversity.</title>
        <authorList>
            <person name="Kalkreuter E."/>
            <person name="Kautsar S.A."/>
            <person name="Yang D."/>
            <person name="Bader C.D."/>
            <person name="Teijaro C.N."/>
            <person name="Fluegel L."/>
            <person name="Davis C.M."/>
            <person name="Simpson J.R."/>
            <person name="Lauterbach L."/>
            <person name="Steele A.D."/>
            <person name="Gui C."/>
            <person name="Meng S."/>
            <person name="Li G."/>
            <person name="Viehrig K."/>
            <person name="Ye F."/>
            <person name="Su P."/>
            <person name="Kiefer A.F."/>
            <person name="Nichols A."/>
            <person name="Cepeda A.J."/>
            <person name="Yan W."/>
            <person name="Fan B."/>
            <person name="Jiang Y."/>
            <person name="Adhikari A."/>
            <person name="Zheng C.-J."/>
            <person name="Schuster L."/>
            <person name="Cowan T.M."/>
            <person name="Smanski M.J."/>
            <person name="Chevrette M.G."/>
            <person name="De Carvalho L.P.S."/>
            <person name="Shen B."/>
        </authorList>
    </citation>
    <scope>NUCLEOTIDE SEQUENCE [LARGE SCALE GENOMIC DNA]</scope>
    <source>
        <strain evidence="2 3">NPDC049503</strain>
    </source>
</reference>
<protein>
    <submittedName>
        <fullName evidence="2">ADP-ribosylglycohydrolase family protein</fullName>
    </submittedName>
</protein>
<gene>
    <name evidence="2" type="ORF">ACIBP5_06895</name>
</gene>
<dbReference type="SUPFAM" id="SSF101478">
    <property type="entry name" value="ADP-ribosylglycohydrolase"/>
    <property type="match status" value="1"/>
</dbReference>
<dbReference type="PANTHER" id="PTHR16222:SF12">
    <property type="entry name" value="ADP-RIBOSYLGLYCOHYDROLASE-RELATED"/>
    <property type="match status" value="1"/>
</dbReference>
<dbReference type="RefSeq" id="WP_397019329.1">
    <property type="nucleotide sequence ID" value="NZ_JBITMB010000002.1"/>
</dbReference>
<dbReference type="PANTHER" id="PTHR16222">
    <property type="entry name" value="ADP-RIBOSYLGLYCOHYDROLASE"/>
    <property type="match status" value="1"/>
</dbReference>
<dbReference type="InterPro" id="IPR050792">
    <property type="entry name" value="ADP-ribosylglycohydrolase"/>
</dbReference>
<dbReference type="Proteomes" id="UP001612928">
    <property type="component" value="Unassembled WGS sequence"/>
</dbReference>
<comment type="caution">
    <text evidence="2">The sequence shown here is derived from an EMBL/GenBank/DDBJ whole genome shotgun (WGS) entry which is preliminary data.</text>
</comment>
<organism evidence="2 3">
    <name type="scientific">Nonomuraea indica</name>
    <dbReference type="NCBI Taxonomy" id="1581193"/>
    <lineage>
        <taxon>Bacteria</taxon>
        <taxon>Bacillati</taxon>
        <taxon>Actinomycetota</taxon>
        <taxon>Actinomycetes</taxon>
        <taxon>Streptosporangiales</taxon>
        <taxon>Streptosporangiaceae</taxon>
        <taxon>Nonomuraea</taxon>
    </lineage>
</organism>
<accession>A0ABW8A0M4</accession>
<dbReference type="EMBL" id="JBITMB010000002">
    <property type="protein sequence ID" value="MFI7439672.1"/>
    <property type="molecule type" value="Genomic_DNA"/>
</dbReference>
<feature type="region of interest" description="Disordered" evidence="1">
    <location>
        <begin position="354"/>
        <end position="383"/>
    </location>
</feature>
<evidence type="ECO:0000256" key="1">
    <source>
        <dbReference type="SAM" id="MobiDB-lite"/>
    </source>
</evidence>
<feature type="region of interest" description="Disordered" evidence="1">
    <location>
        <begin position="206"/>
        <end position="236"/>
    </location>
</feature>